<accession>X6LZG7</accession>
<dbReference type="InterPro" id="IPR027417">
    <property type="entry name" value="P-loop_NTPase"/>
</dbReference>
<dbReference type="AlphaFoldDB" id="X6LZG7"/>
<reference evidence="2 3" key="1">
    <citation type="journal article" date="2013" name="Curr. Biol.">
        <title>The Genome of the Foraminiferan Reticulomyxa filosa.</title>
        <authorList>
            <person name="Glockner G."/>
            <person name="Hulsmann N."/>
            <person name="Schleicher M."/>
            <person name="Noegel A.A."/>
            <person name="Eichinger L."/>
            <person name="Gallinger C."/>
            <person name="Pawlowski J."/>
            <person name="Sierra R."/>
            <person name="Euteneuer U."/>
            <person name="Pillet L."/>
            <person name="Moustafa A."/>
            <person name="Platzer M."/>
            <person name="Groth M."/>
            <person name="Szafranski K."/>
            <person name="Schliwa M."/>
        </authorList>
    </citation>
    <scope>NUCLEOTIDE SEQUENCE [LARGE SCALE GENOMIC DNA]</scope>
</reference>
<protein>
    <recommendedName>
        <fullName evidence="1">NACHT domain-containing protein</fullName>
    </recommendedName>
</protein>
<evidence type="ECO:0000313" key="3">
    <source>
        <dbReference type="Proteomes" id="UP000023152"/>
    </source>
</evidence>
<gene>
    <name evidence="2" type="ORF">RFI_30849</name>
</gene>
<keyword evidence="3" id="KW-1185">Reference proteome</keyword>
<dbReference type="Gene3D" id="3.40.50.300">
    <property type="entry name" value="P-loop containing nucleotide triphosphate hydrolases"/>
    <property type="match status" value="1"/>
</dbReference>
<feature type="domain" description="NACHT" evidence="1">
    <location>
        <begin position="29"/>
        <end position="114"/>
    </location>
</feature>
<evidence type="ECO:0000313" key="2">
    <source>
        <dbReference type="EMBL" id="ETO06542.1"/>
    </source>
</evidence>
<organism evidence="2 3">
    <name type="scientific">Reticulomyxa filosa</name>
    <dbReference type="NCBI Taxonomy" id="46433"/>
    <lineage>
        <taxon>Eukaryota</taxon>
        <taxon>Sar</taxon>
        <taxon>Rhizaria</taxon>
        <taxon>Retaria</taxon>
        <taxon>Foraminifera</taxon>
        <taxon>Monothalamids</taxon>
        <taxon>Reticulomyxidae</taxon>
        <taxon>Reticulomyxa</taxon>
    </lineage>
</organism>
<evidence type="ECO:0000259" key="1">
    <source>
        <dbReference type="Pfam" id="PF05729"/>
    </source>
</evidence>
<dbReference type="PANTHER" id="PTHR46312">
    <property type="entry name" value="NACHT DOMAIN-CONTAINING PROTEIN"/>
    <property type="match status" value="1"/>
</dbReference>
<dbReference type="EMBL" id="ASPP01027044">
    <property type="protein sequence ID" value="ETO06542.1"/>
    <property type="molecule type" value="Genomic_DNA"/>
</dbReference>
<sequence>MDKSNDNIQEKWVKIMKELNIPHWNENDTKCIMHAKDGLLLVLDGFDEIVNELNTKPGLQKWLKDCALNTNYSIIMASRPNVMCSYLNNKLRRLNVIGFQKEDIQNYVYGYFRNITNNINNNQANTLIKTLNNNQNLKLLSHTPLYLRLFCYLVRQEINEVNEINKIKEEKKENEIEDKIFNGLNNVSISKLYKKLLECYMKWNWTKSNEMKEKINPQNMFNIFEMEIDYLSHLAWEGLKIGQIIISCEIQEKSLHWIKMKYPRKCIAIPSQWSRIHSFGFLQGQESMSPSHPINPVYFSSFDISRMVCCLLFGALFI</sequence>
<proteinExistence type="predicted"/>
<dbReference type="Proteomes" id="UP000023152">
    <property type="component" value="Unassembled WGS sequence"/>
</dbReference>
<name>X6LZG7_RETFI</name>
<dbReference type="Pfam" id="PF05729">
    <property type="entry name" value="NACHT"/>
    <property type="match status" value="1"/>
</dbReference>
<dbReference type="PANTHER" id="PTHR46312:SF2">
    <property type="entry name" value="NUCLEOTIDE-BINDING OLIGOMERIZATION DOMAIN-CONTAINING PROTEIN 2-LIKE"/>
    <property type="match status" value="1"/>
</dbReference>
<dbReference type="InterPro" id="IPR007111">
    <property type="entry name" value="NACHT_NTPase"/>
</dbReference>
<comment type="caution">
    <text evidence="2">The sequence shown here is derived from an EMBL/GenBank/DDBJ whole genome shotgun (WGS) entry which is preliminary data.</text>
</comment>